<evidence type="ECO:0000313" key="2">
    <source>
        <dbReference type="Proteomes" id="UP000002695"/>
    </source>
</evidence>
<organism evidence="1 2">
    <name type="scientific">Salmonella typhimurium (strain 14028s / SGSC 2262)</name>
    <dbReference type="NCBI Taxonomy" id="588858"/>
    <lineage>
        <taxon>Bacteria</taxon>
        <taxon>Pseudomonadati</taxon>
        <taxon>Pseudomonadota</taxon>
        <taxon>Gammaproteobacteria</taxon>
        <taxon>Enterobacterales</taxon>
        <taxon>Enterobacteriaceae</taxon>
        <taxon>Salmonella</taxon>
    </lineage>
</organism>
<dbReference type="KEGG" id="seo:STM14_1133"/>
<dbReference type="EMBL" id="CP001363">
    <property type="protein sequence ID" value="ACY87627.1"/>
    <property type="molecule type" value="Genomic_DNA"/>
</dbReference>
<evidence type="ECO:0000313" key="1">
    <source>
        <dbReference type="EMBL" id="ACY87627.1"/>
    </source>
</evidence>
<sequence length="39" mass="4560">MQNQPKFSMVREQVRTFYRFLSENLLPDAISACLIADAR</sequence>
<accession>A0A0F6AZF3</accession>
<protein>
    <submittedName>
        <fullName evidence="1">Uncharacterized protein</fullName>
    </submittedName>
</protein>
<reference evidence="1 2" key="1">
    <citation type="journal article" date="2010" name="J. Bacteriol.">
        <title>Short-term signatures of evolutionary change in the Salmonella enterica serovar typhimurium 14028 genome.</title>
        <authorList>
            <person name="Jarvik T."/>
            <person name="Smillie C."/>
            <person name="Groisman E.A."/>
            <person name="Ochman H."/>
        </authorList>
    </citation>
    <scope>NUCLEOTIDE SEQUENCE [LARGE SCALE GENOMIC DNA]</scope>
    <source>
        <strain evidence="2">14028s / SGSC 2262</strain>
    </source>
</reference>
<gene>
    <name evidence="1" type="ordered locus">STM14_1133</name>
</gene>
<name>A0A0F6AZF3_SALT1</name>
<dbReference type="Proteomes" id="UP000002695">
    <property type="component" value="Chromosome"/>
</dbReference>
<keyword evidence="2" id="KW-1185">Reference proteome</keyword>
<dbReference type="AlphaFoldDB" id="A0A0F6AZF3"/>
<dbReference type="HOGENOM" id="CLU_3316587_0_0_6"/>
<proteinExistence type="predicted"/>